<proteinExistence type="predicted"/>
<gene>
    <name evidence="1" type="ORF">ACKI1S_32270</name>
</gene>
<dbReference type="EMBL" id="JBJVNE010000018">
    <property type="protein sequence ID" value="MFM9650811.1"/>
    <property type="molecule type" value="Genomic_DNA"/>
</dbReference>
<dbReference type="Proteomes" id="UP001631993">
    <property type="component" value="Unassembled WGS sequence"/>
</dbReference>
<reference evidence="1 2" key="1">
    <citation type="submission" date="2024-12" db="EMBL/GenBank/DDBJ databases">
        <title>Forecasting of Potato common scab and diversities of Pathogenic streptomyces spp. in china.</title>
        <authorList>
            <person name="Handique U."/>
            <person name="Wu J."/>
        </authorList>
    </citation>
    <scope>NUCLEOTIDE SEQUENCE [LARGE SCALE GENOMIC DNA]</scope>
    <source>
        <strain evidence="1 2">ZRIMU1585</strain>
    </source>
</reference>
<evidence type="ECO:0000313" key="1">
    <source>
        <dbReference type="EMBL" id="MFM9650811.1"/>
    </source>
</evidence>
<comment type="caution">
    <text evidence="1">The sequence shown here is derived from an EMBL/GenBank/DDBJ whole genome shotgun (WGS) entry which is preliminary data.</text>
</comment>
<evidence type="ECO:0000313" key="2">
    <source>
        <dbReference type="Proteomes" id="UP001631993"/>
    </source>
</evidence>
<organism evidence="1 2">
    <name type="scientific">Streptomyces galilaeus</name>
    <dbReference type="NCBI Taxonomy" id="33899"/>
    <lineage>
        <taxon>Bacteria</taxon>
        <taxon>Bacillati</taxon>
        <taxon>Actinomycetota</taxon>
        <taxon>Actinomycetes</taxon>
        <taxon>Kitasatosporales</taxon>
        <taxon>Streptomycetaceae</taxon>
        <taxon>Streptomyces</taxon>
    </lineage>
</organism>
<name>A0ABW9IQR0_STRGJ</name>
<keyword evidence="2" id="KW-1185">Reference proteome</keyword>
<protein>
    <submittedName>
        <fullName evidence="1">Uncharacterized protein</fullName>
    </submittedName>
</protein>
<sequence>MSPKRTTGNLPVSRPQTSVQAARADLEAFEDLMFQVLEAWGLPTDNIIVAAKQRETLLRNTPGVIEELTDAERAKAPYIAKMIMAGSVGLFDAALNYLWNETVNRLRDHVAAFDVDYFFELAEPDPARRKNLKTREDLSEIGDHQLLEAANKIKLISDVAFKQLTHINYMRNHASAAHPNIEELTGLKLAEWLETCIKEVFQLKPRNVVAEIGKLLHNVKAKRLPSDELKKAATFFDGLPQDQADNLAAGLFGIYTPASATPEVLDNVRLLWPELWPMVSEDTRNEFGIKLARFSANVDLDRATRARELLDLVDGSAYLPESERVAEIQQALDALKRAHEEWNNFYEEPPAAQRLKDVVGRHGDIPAQVTRSYVVHLVYVFLTNSHGVAWNAEPTYKELIGRFDGLQAAFALRSFANSKIRLKLGDKLPREKWDDLLDLIAPKLTGRRDRTFLDTIRDFNGTPDELWLDSKIKSETKRWLALNKN</sequence>
<dbReference type="RefSeq" id="WP_369279373.1">
    <property type="nucleotide sequence ID" value="NZ_JBJVMW010000002.1"/>
</dbReference>
<accession>A0ABW9IQR0</accession>